<dbReference type="SUPFAM" id="SSF57756">
    <property type="entry name" value="Retrovirus zinc finger-like domains"/>
    <property type="match status" value="1"/>
</dbReference>
<gene>
    <name evidence="2" type="ORF">LSAT_V11C200057170</name>
</gene>
<evidence type="ECO:0000256" key="1">
    <source>
        <dbReference type="SAM" id="MobiDB-lite"/>
    </source>
</evidence>
<dbReference type="Proteomes" id="UP000235145">
    <property type="component" value="Unassembled WGS sequence"/>
</dbReference>
<comment type="caution">
    <text evidence="2">The sequence shown here is derived from an EMBL/GenBank/DDBJ whole genome shotgun (WGS) entry which is preliminary data.</text>
</comment>
<protein>
    <recommendedName>
        <fullName evidence="4">Zinc finger, CCHC-type</fullName>
    </recommendedName>
</protein>
<dbReference type="InterPro" id="IPR036875">
    <property type="entry name" value="Znf_CCHC_sf"/>
</dbReference>
<accession>A0A9R1XPY4</accession>
<dbReference type="Pfam" id="PF14223">
    <property type="entry name" value="Retrotran_gag_2"/>
    <property type="match status" value="1"/>
</dbReference>
<evidence type="ECO:0000313" key="2">
    <source>
        <dbReference type="EMBL" id="KAJ0220989.1"/>
    </source>
</evidence>
<reference evidence="2 3" key="1">
    <citation type="journal article" date="2017" name="Nat. Commun.">
        <title>Genome assembly with in vitro proximity ligation data and whole-genome triplication in lettuce.</title>
        <authorList>
            <person name="Reyes-Chin-Wo S."/>
            <person name="Wang Z."/>
            <person name="Yang X."/>
            <person name="Kozik A."/>
            <person name="Arikit S."/>
            <person name="Song C."/>
            <person name="Xia L."/>
            <person name="Froenicke L."/>
            <person name="Lavelle D.O."/>
            <person name="Truco M.J."/>
            <person name="Xia R."/>
            <person name="Zhu S."/>
            <person name="Xu C."/>
            <person name="Xu H."/>
            <person name="Xu X."/>
            <person name="Cox K."/>
            <person name="Korf I."/>
            <person name="Meyers B.C."/>
            <person name="Michelmore R.W."/>
        </authorList>
    </citation>
    <scope>NUCLEOTIDE SEQUENCE [LARGE SCALE GENOMIC DNA]</scope>
    <source>
        <strain evidence="3">cv. Salinas</strain>
        <tissue evidence="2">Seedlings</tissue>
    </source>
</reference>
<proteinExistence type="predicted"/>
<evidence type="ECO:0000313" key="3">
    <source>
        <dbReference type="Proteomes" id="UP000235145"/>
    </source>
</evidence>
<sequence length="324" mass="38036">MIFMTNISSSWFIVGVSKVPHSSSTSYPLPMRIQRQQRNSRNILKQEKKVYVLESQVPKEPPFVPKAAHDAWLKHVDDSLDVSCLMLATMIPGLQQDLELFTTFDMIEHLKQMFGQQARTERFKTVRDLHACKMEETRNMSTHVPKMKSHLDLLERLYSPYTLYLPTNLIMNSLPKFYDTFIMNYNMNGWDKPIYELHKMLKTAEKNIPRKTPHVLMIREGQVKKKKQGKKFKGKPQYGKGKGKKTPQNPLPKKKEKVTKDDTCFECGVIGHWKRNYPKYLVELKNHKGFQKSRELKTYEMVLYVEKEDHWIIGVSLKLVDLES</sequence>
<dbReference type="EMBL" id="NBSK02000002">
    <property type="protein sequence ID" value="KAJ0220989.1"/>
    <property type="molecule type" value="Genomic_DNA"/>
</dbReference>
<keyword evidence="3" id="KW-1185">Reference proteome</keyword>
<organism evidence="2 3">
    <name type="scientific">Lactuca sativa</name>
    <name type="common">Garden lettuce</name>
    <dbReference type="NCBI Taxonomy" id="4236"/>
    <lineage>
        <taxon>Eukaryota</taxon>
        <taxon>Viridiplantae</taxon>
        <taxon>Streptophyta</taxon>
        <taxon>Embryophyta</taxon>
        <taxon>Tracheophyta</taxon>
        <taxon>Spermatophyta</taxon>
        <taxon>Magnoliopsida</taxon>
        <taxon>eudicotyledons</taxon>
        <taxon>Gunneridae</taxon>
        <taxon>Pentapetalae</taxon>
        <taxon>asterids</taxon>
        <taxon>campanulids</taxon>
        <taxon>Asterales</taxon>
        <taxon>Asteraceae</taxon>
        <taxon>Cichorioideae</taxon>
        <taxon>Cichorieae</taxon>
        <taxon>Lactucinae</taxon>
        <taxon>Lactuca</taxon>
    </lineage>
</organism>
<dbReference type="AlphaFoldDB" id="A0A9R1XPY4"/>
<dbReference type="GO" id="GO:0003676">
    <property type="term" value="F:nucleic acid binding"/>
    <property type="evidence" value="ECO:0007669"/>
    <property type="project" value="InterPro"/>
</dbReference>
<evidence type="ECO:0008006" key="4">
    <source>
        <dbReference type="Google" id="ProtNLM"/>
    </source>
</evidence>
<dbReference type="GO" id="GO:0008270">
    <property type="term" value="F:zinc ion binding"/>
    <property type="evidence" value="ECO:0007669"/>
    <property type="project" value="InterPro"/>
</dbReference>
<feature type="region of interest" description="Disordered" evidence="1">
    <location>
        <begin position="220"/>
        <end position="257"/>
    </location>
</feature>
<name>A0A9R1XPY4_LACSA</name>
<feature type="compositionally biased region" description="Basic residues" evidence="1">
    <location>
        <begin position="224"/>
        <end position="234"/>
    </location>
</feature>